<dbReference type="RefSeq" id="WP_085895330.1">
    <property type="nucleotide sequence ID" value="NZ_FWFY01000002.1"/>
</dbReference>
<sequence>MFDYSDRHSTISSDRVNGTEVYGAGGEKIGHIDHLVIDKKSGKITYAVMGFGGFLGMGEEHHPIPWAKLEYDTRLNGYRTDITESQLKGAPERPERWYEDRRWEEATYAHYGAPYYWI</sequence>
<dbReference type="Proteomes" id="UP000193495">
    <property type="component" value="Unassembled WGS sequence"/>
</dbReference>
<dbReference type="PANTHER" id="PTHR36505">
    <property type="entry name" value="BLR1072 PROTEIN"/>
    <property type="match status" value="1"/>
</dbReference>
<accession>A0A1X6YPP9</accession>
<dbReference type="Proteomes" id="UP000240624">
    <property type="component" value="Unassembled WGS sequence"/>
</dbReference>
<dbReference type="EMBL" id="FWFY01000002">
    <property type="protein sequence ID" value="SLN27207.1"/>
    <property type="molecule type" value="Genomic_DNA"/>
</dbReference>
<reference evidence="3 4" key="1">
    <citation type="submission" date="2017-03" db="EMBL/GenBank/DDBJ databases">
        <authorList>
            <person name="Afonso C.L."/>
            <person name="Miller P.J."/>
            <person name="Scott M.A."/>
            <person name="Spackman E."/>
            <person name="Goraichik I."/>
            <person name="Dimitrov K.M."/>
            <person name="Suarez D.L."/>
            <person name="Swayne D.E."/>
        </authorList>
    </citation>
    <scope>NUCLEOTIDE SEQUENCE [LARGE SCALE GENOMIC DNA]</scope>
    <source>
        <strain evidence="3 4">CECT 8367</strain>
    </source>
</reference>
<evidence type="ECO:0000259" key="1">
    <source>
        <dbReference type="Pfam" id="PF05239"/>
    </source>
</evidence>
<dbReference type="EMBL" id="PYGB01000001">
    <property type="protein sequence ID" value="PSK88289.1"/>
    <property type="molecule type" value="Genomic_DNA"/>
</dbReference>
<gene>
    <name evidence="2" type="ORF">CLV79_101124</name>
    <name evidence="3" type="ORF">LOS8367_00962</name>
</gene>
<reference evidence="2 5" key="2">
    <citation type="submission" date="2018-03" db="EMBL/GenBank/DDBJ databases">
        <title>Genomic Encyclopedia of Archaeal and Bacterial Type Strains, Phase II (KMG-II): from individual species to whole genera.</title>
        <authorList>
            <person name="Goeker M."/>
        </authorList>
    </citation>
    <scope>NUCLEOTIDE SEQUENCE [LARGE SCALE GENOMIC DNA]</scope>
    <source>
        <strain evidence="2 5">DSM 29956</strain>
    </source>
</reference>
<dbReference type="AlphaFoldDB" id="A0A1X6YPP9"/>
<organism evidence="3 4">
    <name type="scientific">Limimaricola soesokkakensis</name>
    <dbReference type="NCBI Taxonomy" id="1343159"/>
    <lineage>
        <taxon>Bacteria</taxon>
        <taxon>Pseudomonadati</taxon>
        <taxon>Pseudomonadota</taxon>
        <taxon>Alphaproteobacteria</taxon>
        <taxon>Rhodobacterales</taxon>
        <taxon>Paracoccaceae</taxon>
        <taxon>Limimaricola</taxon>
    </lineage>
</organism>
<keyword evidence="5" id="KW-1185">Reference proteome</keyword>
<dbReference type="OrthoDB" id="7274881at2"/>
<evidence type="ECO:0000313" key="5">
    <source>
        <dbReference type="Proteomes" id="UP000240624"/>
    </source>
</evidence>
<evidence type="ECO:0000313" key="3">
    <source>
        <dbReference type="EMBL" id="SLN27207.1"/>
    </source>
</evidence>
<dbReference type="Pfam" id="PF05239">
    <property type="entry name" value="PRC"/>
    <property type="match status" value="1"/>
</dbReference>
<dbReference type="PANTHER" id="PTHR36505:SF1">
    <property type="entry name" value="BLR1072 PROTEIN"/>
    <property type="match status" value="1"/>
</dbReference>
<dbReference type="SUPFAM" id="SSF50346">
    <property type="entry name" value="PRC-barrel domain"/>
    <property type="match status" value="1"/>
</dbReference>
<feature type="domain" description="PRC-barrel" evidence="1">
    <location>
        <begin position="11"/>
        <end position="86"/>
    </location>
</feature>
<evidence type="ECO:0000313" key="2">
    <source>
        <dbReference type="EMBL" id="PSK88289.1"/>
    </source>
</evidence>
<proteinExistence type="predicted"/>
<dbReference type="InterPro" id="IPR011033">
    <property type="entry name" value="PRC_barrel-like_sf"/>
</dbReference>
<dbReference type="InterPro" id="IPR027275">
    <property type="entry name" value="PRC-brl_dom"/>
</dbReference>
<protein>
    <submittedName>
        <fullName evidence="3">PRC-barrel domain protein</fullName>
    </submittedName>
</protein>
<dbReference type="Gene3D" id="2.30.30.240">
    <property type="entry name" value="PRC-barrel domain"/>
    <property type="match status" value="1"/>
</dbReference>
<evidence type="ECO:0000313" key="4">
    <source>
        <dbReference type="Proteomes" id="UP000193495"/>
    </source>
</evidence>
<name>A0A1X6YPP9_9RHOB</name>